<dbReference type="InterPro" id="IPR032675">
    <property type="entry name" value="LRR_dom_sf"/>
</dbReference>
<feature type="coiled-coil region" evidence="1">
    <location>
        <begin position="16"/>
        <end position="50"/>
    </location>
</feature>
<name>A0A8H6I0S5_9AGAR</name>
<dbReference type="EMBL" id="JACGCI010000024">
    <property type="protein sequence ID" value="KAF6756810.1"/>
    <property type="molecule type" value="Genomic_DNA"/>
</dbReference>
<keyword evidence="3" id="KW-1185">Reference proteome</keyword>
<dbReference type="SUPFAM" id="SSF52047">
    <property type="entry name" value="RNI-like"/>
    <property type="match status" value="1"/>
</dbReference>
<evidence type="ECO:0000313" key="3">
    <source>
        <dbReference type="Proteomes" id="UP000521943"/>
    </source>
</evidence>
<dbReference type="Gene3D" id="3.80.10.10">
    <property type="entry name" value="Ribonuclease Inhibitor"/>
    <property type="match status" value="1"/>
</dbReference>
<sequence>MWPLPTERLLLAETVRSEYKTHRQRVEARLSELESEVRAREDEMRALNTYKNTMTHINRLPNEILAMILVLAVTQGRPQANCASTTRGKMAPWLSVTHICSRWRDIALNRATLWSDLSFSNPAFTQAMLVRSLETPLSISIKFKAPPHRFLDVLKKALSHNHPPALSPNLKILSLSSLGDPKFMHHLPEGLLEGKCPSLEHLSLDGFRLLDWQTIPLAPALTHLCIKVNSDMYRHSWRPSPQPFLSCLVGMPLLRHLEVSGILPSLPYPSPVPPHTLNHLEVLRLSDSKAWIIKLLKVIRLPRLKSVWIRFNESSMDIDLFLTSLKTSWDLAQNGIQNLRLSTSIEHTRNRQSSHSNTLAVSFSRPDSTDPVTTDMVLIFSGGRNTSVEQLLRSFGLSPGLTPLHTLKLESHSPVSDSAWTEILSTLPYLRHITLGRALSQGFVDALKSPPNGTSPPFPALEELVFDRVDFDDGQVGASAGRIKRLIDALSSRREQIKALTVNRCLNFAKGDFDPVKTQLPGLKVSWDV</sequence>
<dbReference type="OrthoDB" id="3172239at2759"/>
<dbReference type="AlphaFoldDB" id="A0A8H6I0S5"/>
<evidence type="ECO:0000256" key="1">
    <source>
        <dbReference type="SAM" id="Coils"/>
    </source>
</evidence>
<evidence type="ECO:0008006" key="4">
    <source>
        <dbReference type="Google" id="ProtNLM"/>
    </source>
</evidence>
<reference evidence="2 3" key="1">
    <citation type="submission" date="2020-07" db="EMBL/GenBank/DDBJ databases">
        <title>Comparative genomics of pyrophilous fungi reveals a link between fire events and developmental genes.</title>
        <authorList>
            <consortium name="DOE Joint Genome Institute"/>
            <person name="Steindorff A.S."/>
            <person name="Carver A."/>
            <person name="Calhoun S."/>
            <person name="Stillman K."/>
            <person name="Liu H."/>
            <person name="Lipzen A."/>
            <person name="Pangilinan J."/>
            <person name="Labutti K."/>
            <person name="Bruns T.D."/>
            <person name="Grigoriev I.V."/>
        </authorList>
    </citation>
    <scope>NUCLEOTIDE SEQUENCE [LARGE SCALE GENOMIC DNA]</scope>
    <source>
        <strain evidence="2 3">CBS 144469</strain>
    </source>
</reference>
<evidence type="ECO:0000313" key="2">
    <source>
        <dbReference type="EMBL" id="KAF6756810.1"/>
    </source>
</evidence>
<proteinExistence type="predicted"/>
<keyword evidence="1" id="KW-0175">Coiled coil</keyword>
<protein>
    <recommendedName>
        <fullName evidence="4">F-box domain-containing protein</fullName>
    </recommendedName>
</protein>
<organism evidence="2 3">
    <name type="scientific">Ephemerocybe angulata</name>
    <dbReference type="NCBI Taxonomy" id="980116"/>
    <lineage>
        <taxon>Eukaryota</taxon>
        <taxon>Fungi</taxon>
        <taxon>Dikarya</taxon>
        <taxon>Basidiomycota</taxon>
        <taxon>Agaricomycotina</taxon>
        <taxon>Agaricomycetes</taxon>
        <taxon>Agaricomycetidae</taxon>
        <taxon>Agaricales</taxon>
        <taxon>Agaricineae</taxon>
        <taxon>Psathyrellaceae</taxon>
        <taxon>Ephemerocybe</taxon>
    </lineage>
</organism>
<dbReference type="Proteomes" id="UP000521943">
    <property type="component" value="Unassembled WGS sequence"/>
</dbReference>
<accession>A0A8H6I0S5</accession>
<comment type="caution">
    <text evidence="2">The sequence shown here is derived from an EMBL/GenBank/DDBJ whole genome shotgun (WGS) entry which is preliminary data.</text>
</comment>
<dbReference type="Gene3D" id="1.20.1280.50">
    <property type="match status" value="1"/>
</dbReference>
<gene>
    <name evidence="2" type="ORF">DFP72DRAFT_892392</name>
</gene>